<feature type="domain" description="Cytochrome c" evidence="5">
    <location>
        <begin position="61"/>
        <end position="148"/>
    </location>
</feature>
<dbReference type="InterPro" id="IPR009056">
    <property type="entry name" value="Cyt_c-like_dom"/>
</dbReference>
<keyword evidence="2 4" id="KW-0479">Metal-binding</keyword>
<protein>
    <recommendedName>
        <fullName evidence="5">Cytochrome c domain-containing protein</fullName>
    </recommendedName>
</protein>
<dbReference type="PANTHER" id="PTHR35008">
    <property type="entry name" value="BLL4482 PROTEIN-RELATED"/>
    <property type="match status" value="1"/>
</dbReference>
<evidence type="ECO:0000313" key="7">
    <source>
        <dbReference type="Proteomes" id="UP000593737"/>
    </source>
</evidence>
<reference evidence="6 7" key="1">
    <citation type="journal article" date="2020" name="ISME J.">
        <title>Enrichment and physiological characterization of a novel comammox Nitrospira indicates ammonium inhibition of complete nitrification.</title>
        <authorList>
            <person name="Sakoula D."/>
            <person name="Koch H."/>
            <person name="Frank J."/>
            <person name="Jetten M.S.M."/>
            <person name="van Kessel M.A.H.J."/>
            <person name="Lucker S."/>
        </authorList>
    </citation>
    <scope>NUCLEOTIDE SEQUENCE [LARGE SCALE GENOMIC DNA]</scope>
    <source>
        <strain evidence="6">Comreactor17</strain>
    </source>
</reference>
<evidence type="ECO:0000256" key="3">
    <source>
        <dbReference type="ARBA" id="ARBA00023004"/>
    </source>
</evidence>
<evidence type="ECO:0000256" key="4">
    <source>
        <dbReference type="PROSITE-ProRule" id="PRU00433"/>
    </source>
</evidence>
<organism evidence="6 7">
    <name type="scientific">Candidatus Nitrospira kreftii</name>
    <dbReference type="NCBI Taxonomy" id="2652173"/>
    <lineage>
        <taxon>Bacteria</taxon>
        <taxon>Pseudomonadati</taxon>
        <taxon>Nitrospirota</taxon>
        <taxon>Nitrospiria</taxon>
        <taxon>Nitrospirales</taxon>
        <taxon>Nitrospiraceae</taxon>
        <taxon>Nitrospira</taxon>
    </lineage>
</organism>
<evidence type="ECO:0000313" key="6">
    <source>
        <dbReference type="EMBL" id="QPD02895.1"/>
    </source>
</evidence>
<dbReference type="GO" id="GO:0009055">
    <property type="term" value="F:electron transfer activity"/>
    <property type="evidence" value="ECO:0007669"/>
    <property type="project" value="InterPro"/>
</dbReference>
<dbReference type="Gene3D" id="1.10.760.10">
    <property type="entry name" value="Cytochrome c-like domain"/>
    <property type="match status" value="1"/>
</dbReference>
<dbReference type="Proteomes" id="UP000593737">
    <property type="component" value="Chromosome"/>
</dbReference>
<evidence type="ECO:0000256" key="1">
    <source>
        <dbReference type="ARBA" id="ARBA00022617"/>
    </source>
</evidence>
<dbReference type="EMBL" id="CP047423">
    <property type="protein sequence ID" value="QPD02895.1"/>
    <property type="molecule type" value="Genomic_DNA"/>
</dbReference>
<dbReference type="AlphaFoldDB" id="A0A7S8IYF9"/>
<proteinExistence type="predicted"/>
<accession>A0A7S8IYF9</accession>
<evidence type="ECO:0000259" key="5">
    <source>
        <dbReference type="PROSITE" id="PS51007"/>
    </source>
</evidence>
<name>A0A7S8IYF9_9BACT</name>
<dbReference type="GO" id="GO:0020037">
    <property type="term" value="F:heme binding"/>
    <property type="evidence" value="ECO:0007669"/>
    <property type="project" value="InterPro"/>
</dbReference>
<dbReference type="GO" id="GO:0046872">
    <property type="term" value="F:metal ion binding"/>
    <property type="evidence" value="ECO:0007669"/>
    <property type="project" value="UniProtKB-KW"/>
</dbReference>
<keyword evidence="1 4" id="KW-0349">Heme</keyword>
<dbReference type="Pfam" id="PF13442">
    <property type="entry name" value="Cytochrome_CBB3"/>
    <property type="match status" value="1"/>
</dbReference>
<dbReference type="InterPro" id="IPR036909">
    <property type="entry name" value="Cyt_c-like_dom_sf"/>
</dbReference>
<sequence length="184" mass="20022">MRRSRPAMSIILALGLFLMPIGISTAEESRYGFGQPATEADIKAWNIDVAPNGVGLPHGRGTVQQGANLYATKCAACHGPTGTEGPKDRLVGGRGSLATEHPIKTIGSYWPYATTLYDYIFRAMPFTAPQSLTPDEVYSLAAWLLHQNSIIEKDAVLDARTLPTIRMPNRNGFISDLRSDVPIH</sequence>
<dbReference type="SUPFAM" id="SSF46626">
    <property type="entry name" value="Cytochrome c"/>
    <property type="match status" value="1"/>
</dbReference>
<dbReference type="PANTHER" id="PTHR35008:SF8">
    <property type="entry name" value="ALCOHOL DEHYDROGENASE CYTOCHROME C SUBUNIT"/>
    <property type="match status" value="1"/>
</dbReference>
<dbReference type="KEGG" id="nkf:Nkreftii_000669"/>
<dbReference type="PROSITE" id="PS51007">
    <property type="entry name" value="CYTC"/>
    <property type="match status" value="1"/>
</dbReference>
<gene>
    <name evidence="6" type="ORF">Nkreftii_000669</name>
</gene>
<evidence type="ECO:0000256" key="2">
    <source>
        <dbReference type="ARBA" id="ARBA00022723"/>
    </source>
</evidence>
<keyword evidence="3 4" id="KW-0408">Iron</keyword>
<dbReference type="InterPro" id="IPR051459">
    <property type="entry name" value="Cytochrome_c-type_DH"/>
</dbReference>